<sequence length="124" mass="14155">MGVFVSVCGWIETNSEQVPLVRRVIEDDVDGVGSNNASWHIPETGGGYSRFLFFGCTVRAYCVDDLRNQVRRITESVKTYDGEYTDFPQGEFVLEHEGHETEPERYPLVRWRFSHGAFVESESA</sequence>
<accession>A0ABX1VF40</accession>
<evidence type="ECO:0000313" key="1">
    <source>
        <dbReference type="EMBL" id="NNJ25883.1"/>
    </source>
</evidence>
<comment type="caution">
    <text evidence="1">The sequence shown here is derived from an EMBL/GenBank/DDBJ whole genome shotgun (WGS) entry which is preliminary data.</text>
</comment>
<keyword evidence="2" id="KW-1185">Reference proteome</keyword>
<name>A0ABX1VF40_9PLAN</name>
<dbReference type="Proteomes" id="UP000609651">
    <property type="component" value="Unassembled WGS sequence"/>
</dbReference>
<gene>
    <name evidence="1" type="ORF">LzC2_19590</name>
</gene>
<dbReference type="EMBL" id="WTPX01000053">
    <property type="protein sequence ID" value="NNJ25883.1"/>
    <property type="molecule type" value="Genomic_DNA"/>
</dbReference>
<evidence type="ECO:0000313" key="2">
    <source>
        <dbReference type="Proteomes" id="UP000609651"/>
    </source>
</evidence>
<dbReference type="RefSeq" id="WP_171186340.1">
    <property type="nucleotide sequence ID" value="NZ_WTPX01000053.1"/>
</dbReference>
<organism evidence="1 2">
    <name type="scientific">Alienimonas chondri</name>
    <dbReference type="NCBI Taxonomy" id="2681879"/>
    <lineage>
        <taxon>Bacteria</taxon>
        <taxon>Pseudomonadati</taxon>
        <taxon>Planctomycetota</taxon>
        <taxon>Planctomycetia</taxon>
        <taxon>Planctomycetales</taxon>
        <taxon>Planctomycetaceae</taxon>
        <taxon>Alienimonas</taxon>
    </lineage>
</organism>
<proteinExistence type="predicted"/>
<protein>
    <submittedName>
        <fullName evidence="1">Uncharacterized protein</fullName>
    </submittedName>
</protein>
<reference evidence="1 2" key="1">
    <citation type="journal article" date="2020" name="Syst. Appl. Microbiol.">
        <title>Alienimonas chondri sp. nov., a novel planctomycete isolated from the biofilm of the red alga Chondrus crispus.</title>
        <authorList>
            <person name="Vitorino I."/>
            <person name="Albuquerque L."/>
            <person name="Wiegand S."/>
            <person name="Kallscheuer N."/>
            <person name="da Costa M.S."/>
            <person name="Lobo-da-Cunha A."/>
            <person name="Jogler C."/>
            <person name="Lage O.M."/>
        </authorList>
    </citation>
    <scope>NUCLEOTIDE SEQUENCE [LARGE SCALE GENOMIC DNA]</scope>
    <source>
        <strain evidence="1 2">LzC2</strain>
    </source>
</reference>